<feature type="repeat" description="TPR" evidence="1">
    <location>
        <begin position="389"/>
        <end position="422"/>
    </location>
</feature>
<name>A0A561DNN5_9BACI</name>
<dbReference type="Gene3D" id="1.25.40.10">
    <property type="entry name" value="Tetratricopeptide repeat domain"/>
    <property type="match status" value="1"/>
</dbReference>
<proteinExistence type="predicted"/>
<dbReference type="PROSITE" id="PS50005">
    <property type="entry name" value="TPR"/>
    <property type="match status" value="1"/>
</dbReference>
<keyword evidence="3" id="KW-1185">Reference proteome</keyword>
<organism evidence="2 3">
    <name type="scientific">Neobacillus bataviensis</name>
    <dbReference type="NCBI Taxonomy" id="220685"/>
    <lineage>
        <taxon>Bacteria</taxon>
        <taxon>Bacillati</taxon>
        <taxon>Bacillota</taxon>
        <taxon>Bacilli</taxon>
        <taxon>Bacillales</taxon>
        <taxon>Bacillaceae</taxon>
        <taxon>Neobacillus</taxon>
    </lineage>
</organism>
<dbReference type="InterPro" id="IPR019734">
    <property type="entry name" value="TPR_rpt"/>
</dbReference>
<dbReference type="InterPro" id="IPR011990">
    <property type="entry name" value="TPR-like_helical_dom_sf"/>
</dbReference>
<accession>A0A561DNN5</accession>
<gene>
    <name evidence="2" type="ORF">FB550_103147</name>
</gene>
<protein>
    <submittedName>
        <fullName evidence="2">Uncharacterized protein</fullName>
    </submittedName>
</protein>
<dbReference type="Proteomes" id="UP000319671">
    <property type="component" value="Unassembled WGS sequence"/>
</dbReference>
<keyword evidence="1" id="KW-0802">TPR repeat</keyword>
<evidence type="ECO:0000313" key="3">
    <source>
        <dbReference type="Proteomes" id="UP000319671"/>
    </source>
</evidence>
<dbReference type="EMBL" id="VIVN01000003">
    <property type="protein sequence ID" value="TWE04972.1"/>
    <property type="molecule type" value="Genomic_DNA"/>
</dbReference>
<dbReference type="SUPFAM" id="SSF48452">
    <property type="entry name" value="TPR-like"/>
    <property type="match status" value="1"/>
</dbReference>
<evidence type="ECO:0000256" key="1">
    <source>
        <dbReference type="PROSITE-ProRule" id="PRU00339"/>
    </source>
</evidence>
<sequence>MVNEISIKDKKHTLKGTLARGAVFARSKVIEVLTENDEKWYLIYYKNTLVYGAKLDHIEEGTFIQMVFTEGIVLDSSHPVLAALMPHLSVTIPAKSKLFSHLQLHFPLQEVAFIATTLDAFYEKEQLISLLDKVYFHFKRSGKFLKSFQVVQLLHDFSPSLKSAKERLDSHEFNPYHLIYHSKDLPSLYEKDPLFVELHCFRHRSQHKEREFLLNKQDGLVALLLWLELPDAGEVEKYTEIALQFITMEDWILLLSQVHINPFSYLFEAKTTLEKMLQAGRVENAALCLFPFTEDLPSTYDDLLEQIWEKSDPDFVLAHISEWILALKHLPDNHPHHQWEEKLFQLSVKLLDLYDLPSVEEKLLAFQRVFPTSEVIRKIKEMAALVEDPDRMMTLGDYYAEFKQYDKAIDCFAWEMELQPQNPSPIRKISKMYQFKGLVKEAAAYQQILNHLPSNQHLG</sequence>
<evidence type="ECO:0000313" key="2">
    <source>
        <dbReference type="EMBL" id="TWE04972.1"/>
    </source>
</evidence>
<dbReference type="RefSeq" id="WP_144563422.1">
    <property type="nucleotide sequence ID" value="NZ_VIVN01000003.1"/>
</dbReference>
<reference evidence="2 3" key="1">
    <citation type="submission" date="2019-06" db="EMBL/GenBank/DDBJ databases">
        <title>Sorghum-associated microbial communities from plants grown in Nebraska, USA.</title>
        <authorList>
            <person name="Schachtman D."/>
        </authorList>
    </citation>
    <scope>NUCLEOTIDE SEQUENCE [LARGE SCALE GENOMIC DNA]</scope>
    <source>
        <strain evidence="2 3">2482</strain>
    </source>
</reference>
<comment type="caution">
    <text evidence="2">The sequence shown here is derived from an EMBL/GenBank/DDBJ whole genome shotgun (WGS) entry which is preliminary data.</text>
</comment>
<dbReference type="AlphaFoldDB" id="A0A561DNN5"/>